<feature type="compositionally biased region" description="Basic and acidic residues" evidence="1">
    <location>
        <begin position="66"/>
        <end position="104"/>
    </location>
</feature>
<dbReference type="OMA" id="DCHVSAR"/>
<evidence type="ECO:0000256" key="1">
    <source>
        <dbReference type="SAM" id="MobiDB-lite"/>
    </source>
</evidence>
<gene>
    <name evidence="2" type="ORF">OsI_36626</name>
</gene>
<name>A2ZFS1_ORYSI</name>
<sequence>MGGGGTLRGADGDRAPAAGAEDRGGDQALGPGGDRRRGVEAEDLDGGNRARGPGADHPQAAGAEGRGGDRARAPASGDRRGGGDTARGTDGDRPQEAGVDDHHRGGGPSCGGAYGRARVPSGDCHVSARADCCDGHEEGISRPLLSSEATYKLWRHGNPNHGETSTSGFKKIKKSGLVKGEDPMPPNSDPQELRTFEVGVEYMSDAEKINIANQDLVDIYNKIAKARREIIRELFSNSWKGDDWREEPLHKDQENFYCPAGMDRLAGVEVEGADEPPCITSPKLVGDIRLPRPFP</sequence>
<reference evidence="2 3" key="1">
    <citation type="journal article" date="2005" name="PLoS Biol.">
        <title>The genomes of Oryza sativa: a history of duplications.</title>
        <authorList>
            <person name="Yu J."/>
            <person name="Wang J."/>
            <person name="Lin W."/>
            <person name="Li S."/>
            <person name="Li H."/>
            <person name="Zhou J."/>
            <person name="Ni P."/>
            <person name="Dong W."/>
            <person name="Hu S."/>
            <person name="Zeng C."/>
            <person name="Zhang J."/>
            <person name="Zhang Y."/>
            <person name="Li R."/>
            <person name="Xu Z."/>
            <person name="Li S."/>
            <person name="Li X."/>
            <person name="Zheng H."/>
            <person name="Cong L."/>
            <person name="Lin L."/>
            <person name="Yin J."/>
            <person name="Geng J."/>
            <person name="Li G."/>
            <person name="Shi J."/>
            <person name="Liu J."/>
            <person name="Lv H."/>
            <person name="Li J."/>
            <person name="Wang J."/>
            <person name="Deng Y."/>
            <person name="Ran L."/>
            <person name="Shi X."/>
            <person name="Wang X."/>
            <person name="Wu Q."/>
            <person name="Li C."/>
            <person name="Ren X."/>
            <person name="Wang J."/>
            <person name="Wang X."/>
            <person name="Li D."/>
            <person name="Liu D."/>
            <person name="Zhang X."/>
            <person name="Ji Z."/>
            <person name="Zhao W."/>
            <person name="Sun Y."/>
            <person name="Zhang Z."/>
            <person name="Bao J."/>
            <person name="Han Y."/>
            <person name="Dong L."/>
            <person name="Ji J."/>
            <person name="Chen P."/>
            <person name="Wu S."/>
            <person name="Liu J."/>
            <person name="Xiao Y."/>
            <person name="Bu D."/>
            <person name="Tan J."/>
            <person name="Yang L."/>
            <person name="Ye C."/>
            <person name="Zhang J."/>
            <person name="Xu J."/>
            <person name="Zhou Y."/>
            <person name="Yu Y."/>
            <person name="Zhang B."/>
            <person name="Zhuang S."/>
            <person name="Wei H."/>
            <person name="Liu B."/>
            <person name="Lei M."/>
            <person name="Yu H."/>
            <person name="Li Y."/>
            <person name="Xu H."/>
            <person name="Wei S."/>
            <person name="He X."/>
            <person name="Fang L."/>
            <person name="Zhang Z."/>
            <person name="Zhang Y."/>
            <person name="Huang X."/>
            <person name="Su Z."/>
            <person name="Tong W."/>
            <person name="Li J."/>
            <person name="Tong Z."/>
            <person name="Li S."/>
            <person name="Ye J."/>
            <person name="Wang L."/>
            <person name="Fang L."/>
            <person name="Lei T."/>
            <person name="Chen C."/>
            <person name="Chen H."/>
            <person name="Xu Z."/>
            <person name="Li H."/>
            <person name="Huang H."/>
            <person name="Zhang F."/>
            <person name="Xu H."/>
            <person name="Li N."/>
            <person name="Zhao C."/>
            <person name="Li S."/>
            <person name="Dong L."/>
            <person name="Huang Y."/>
            <person name="Li L."/>
            <person name="Xi Y."/>
            <person name="Qi Q."/>
            <person name="Li W."/>
            <person name="Zhang B."/>
            <person name="Hu W."/>
            <person name="Zhang Y."/>
            <person name="Tian X."/>
            <person name="Jiao Y."/>
            <person name="Liang X."/>
            <person name="Jin J."/>
            <person name="Gao L."/>
            <person name="Zheng W."/>
            <person name="Hao B."/>
            <person name="Liu S."/>
            <person name="Wang W."/>
            <person name="Yuan L."/>
            <person name="Cao M."/>
            <person name="McDermott J."/>
            <person name="Samudrala R."/>
            <person name="Wang J."/>
            <person name="Wong G.K."/>
            <person name="Yang H."/>
        </authorList>
    </citation>
    <scope>NUCLEOTIDE SEQUENCE [LARGE SCALE GENOMIC DNA]</scope>
    <source>
        <strain evidence="3">cv. 93-11</strain>
    </source>
</reference>
<evidence type="ECO:0000313" key="3">
    <source>
        <dbReference type="Proteomes" id="UP000007015"/>
    </source>
</evidence>
<dbReference type="AlphaFoldDB" id="A2ZFS1"/>
<dbReference type="Gramene" id="BGIOSGA033739-TA">
    <property type="protein sequence ID" value="BGIOSGA033739-PA"/>
    <property type="gene ID" value="BGIOSGA033739"/>
</dbReference>
<organism evidence="2 3">
    <name type="scientific">Oryza sativa subsp. indica</name>
    <name type="common">Rice</name>
    <dbReference type="NCBI Taxonomy" id="39946"/>
    <lineage>
        <taxon>Eukaryota</taxon>
        <taxon>Viridiplantae</taxon>
        <taxon>Streptophyta</taxon>
        <taxon>Embryophyta</taxon>
        <taxon>Tracheophyta</taxon>
        <taxon>Spermatophyta</taxon>
        <taxon>Magnoliopsida</taxon>
        <taxon>Liliopsida</taxon>
        <taxon>Poales</taxon>
        <taxon>Poaceae</taxon>
        <taxon>BOP clade</taxon>
        <taxon>Oryzoideae</taxon>
        <taxon>Oryzeae</taxon>
        <taxon>Oryzinae</taxon>
        <taxon>Oryza</taxon>
        <taxon>Oryza sativa</taxon>
    </lineage>
</organism>
<keyword evidence="3" id="KW-1185">Reference proteome</keyword>
<dbReference type="Proteomes" id="UP000007015">
    <property type="component" value="Chromosome 11"/>
</dbReference>
<evidence type="ECO:0000313" key="2">
    <source>
        <dbReference type="EMBL" id="EAY81455.1"/>
    </source>
</evidence>
<dbReference type="EMBL" id="CM000136">
    <property type="protein sequence ID" value="EAY81455.1"/>
    <property type="molecule type" value="Genomic_DNA"/>
</dbReference>
<feature type="compositionally biased region" description="Basic and acidic residues" evidence="1">
    <location>
        <begin position="10"/>
        <end position="25"/>
    </location>
</feature>
<protein>
    <submittedName>
        <fullName evidence="2">Uncharacterized protein</fullName>
    </submittedName>
</protein>
<feature type="region of interest" description="Disordered" evidence="1">
    <location>
        <begin position="1"/>
        <end position="121"/>
    </location>
</feature>
<dbReference type="HOGENOM" id="CLU_944555_0_0_1"/>
<accession>A2ZFS1</accession>
<proteinExistence type="predicted"/>